<organism evidence="9 10">
    <name type="scientific">Porphyromonas levii</name>
    <dbReference type="NCBI Taxonomy" id="28114"/>
    <lineage>
        <taxon>Bacteria</taxon>
        <taxon>Pseudomonadati</taxon>
        <taxon>Bacteroidota</taxon>
        <taxon>Bacteroidia</taxon>
        <taxon>Bacteroidales</taxon>
        <taxon>Porphyromonadaceae</taxon>
        <taxon>Porphyromonas</taxon>
    </lineage>
</organism>
<keyword evidence="8" id="KW-0057">Aromatic amino acid biosynthesis</keyword>
<evidence type="ECO:0000256" key="3">
    <source>
        <dbReference type="ARBA" id="ARBA00004902"/>
    </source>
</evidence>
<feature type="binding site" evidence="8">
    <location>
        <begin position="101"/>
        <end position="102"/>
    </location>
    <ligand>
        <name>substrate</name>
    </ligand>
</feature>
<dbReference type="AlphaFoldDB" id="A0A4Y8WS08"/>
<dbReference type="GO" id="GO:0008652">
    <property type="term" value="P:amino acid biosynthetic process"/>
    <property type="evidence" value="ECO:0007669"/>
    <property type="project" value="UniProtKB-KW"/>
</dbReference>
<evidence type="ECO:0000256" key="6">
    <source>
        <dbReference type="ARBA" id="ARBA00012060"/>
    </source>
</evidence>
<feature type="binding site" evidence="8">
    <location>
        <position position="111"/>
    </location>
    <ligand>
        <name>substrate</name>
    </ligand>
</feature>
<dbReference type="SUPFAM" id="SSF52304">
    <property type="entry name" value="Type II 3-dehydroquinate dehydratase"/>
    <property type="match status" value="1"/>
</dbReference>
<name>A0A4Y8WS08_9PORP</name>
<dbReference type="Proteomes" id="UP000297225">
    <property type="component" value="Unassembled WGS sequence"/>
</dbReference>
<dbReference type="GO" id="GO:0009423">
    <property type="term" value="P:chorismate biosynthetic process"/>
    <property type="evidence" value="ECO:0007669"/>
    <property type="project" value="UniProtKB-UniRule"/>
</dbReference>
<keyword evidence="7 8" id="KW-0456">Lyase</keyword>
<evidence type="ECO:0000256" key="4">
    <source>
        <dbReference type="ARBA" id="ARBA00011037"/>
    </source>
</evidence>
<evidence type="ECO:0000256" key="2">
    <source>
        <dbReference type="ARBA" id="ARBA00003924"/>
    </source>
</evidence>
<evidence type="ECO:0000256" key="5">
    <source>
        <dbReference type="ARBA" id="ARBA00011193"/>
    </source>
</evidence>
<feature type="binding site" evidence="8">
    <location>
        <position position="80"/>
    </location>
    <ligand>
        <name>substrate</name>
    </ligand>
</feature>
<feature type="site" description="Transition state stabilizer" evidence="8">
    <location>
        <position position="20"/>
    </location>
</feature>
<dbReference type="InterPro" id="IPR036441">
    <property type="entry name" value="DHquinase_II_sf"/>
</dbReference>
<comment type="caution">
    <text evidence="9">The sequence shown here is derived from an EMBL/GenBank/DDBJ whole genome shotgun (WGS) entry which is preliminary data.</text>
</comment>
<proteinExistence type="inferred from homology"/>
<comment type="pathway">
    <text evidence="3 8">Metabolic intermediate biosynthesis; chorismate biosynthesis; chorismate from D-erythrose 4-phosphate and phosphoenolpyruvate: step 3/7.</text>
</comment>
<feature type="active site" description="Proton donor" evidence="8">
    <location>
        <position position="100"/>
    </location>
</feature>
<dbReference type="HAMAP" id="MF_00169">
    <property type="entry name" value="AroQ"/>
    <property type="match status" value="1"/>
</dbReference>
<dbReference type="OrthoDB" id="9790793at2"/>
<keyword evidence="8" id="KW-0028">Amino-acid biosynthesis</keyword>
<comment type="function">
    <text evidence="2 8">Catalyzes a trans-dehydration via an enolate intermediate.</text>
</comment>
<protein>
    <recommendedName>
        <fullName evidence="6 8">3-dehydroquinate dehydratase</fullName>
        <shortName evidence="8">3-dehydroquinase</shortName>
        <ecNumber evidence="6 8">4.2.1.10</ecNumber>
    </recommendedName>
    <alternativeName>
        <fullName evidence="8">Type II DHQase</fullName>
    </alternativeName>
</protein>
<dbReference type="RefSeq" id="WP_018358295.1">
    <property type="nucleotide sequence ID" value="NZ_CP197400.1"/>
</dbReference>
<dbReference type="GO" id="GO:0009073">
    <property type="term" value="P:aromatic amino acid family biosynthetic process"/>
    <property type="evidence" value="ECO:0007669"/>
    <property type="project" value="UniProtKB-KW"/>
</dbReference>
<dbReference type="EC" id="4.2.1.10" evidence="6 8"/>
<dbReference type="NCBIfam" id="NF003805">
    <property type="entry name" value="PRK05395.1-2"/>
    <property type="match status" value="1"/>
</dbReference>
<evidence type="ECO:0000256" key="7">
    <source>
        <dbReference type="ARBA" id="ARBA00023239"/>
    </source>
</evidence>
<sequence>MESRQIHIINGPNLNLLGGREPDIYGSTPFEEYLERLRDLYPAWELVYYQSNHEGDLIDYMQSQAPYSHGMIINAGALSHYSYALQDTIRAIDCPVVEVHISNIATREAHRHITLLSEVCVGMMMGFGLDGYRLAVAHLISRR</sequence>
<dbReference type="GeneID" id="66796814"/>
<dbReference type="InterPro" id="IPR001874">
    <property type="entry name" value="DHquinase_II"/>
</dbReference>
<dbReference type="GO" id="GO:0019631">
    <property type="term" value="P:quinate catabolic process"/>
    <property type="evidence" value="ECO:0007669"/>
    <property type="project" value="TreeGrafter"/>
</dbReference>
<gene>
    <name evidence="8" type="primary">aroQ</name>
    <name evidence="9" type="ORF">E4P47_00100</name>
</gene>
<feature type="binding site" evidence="8">
    <location>
        <position position="87"/>
    </location>
    <ligand>
        <name>substrate</name>
    </ligand>
</feature>
<evidence type="ECO:0000313" key="9">
    <source>
        <dbReference type="EMBL" id="TFH97515.1"/>
    </source>
</evidence>
<dbReference type="PANTHER" id="PTHR21272">
    <property type="entry name" value="CATABOLIC 3-DEHYDROQUINASE"/>
    <property type="match status" value="1"/>
</dbReference>
<dbReference type="PROSITE" id="PS01029">
    <property type="entry name" value="DEHYDROQUINASE_II"/>
    <property type="match status" value="1"/>
</dbReference>
<dbReference type="InterPro" id="IPR018509">
    <property type="entry name" value="DHquinase_II_CS"/>
</dbReference>
<evidence type="ECO:0000256" key="1">
    <source>
        <dbReference type="ARBA" id="ARBA00001864"/>
    </source>
</evidence>
<dbReference type="GO" id="GO:0003855">
    <property type="term" value="F:3-dehydroquinate dehydratase activity"/>
    <property type="evidence" value="ECO:0007669"/>
    <property type="project" value="UniProtKB-UniRule"/>
</dbReference>
<keyword evidence="10" id="KW-1185">Reference proteome</keyword>
<dbReference type="NCBIfam" id="NF003807">
    <property type="entry name" value="PRK05395.1-4"/>
    <property type="match status" value="1"/>
</dbReference>
<evidence type="ECO:0000256" key="8">
    <source>
        <dbReference type="HAMAP-Rule" id="MF_00169"/>
    </source>
</evidence>
<reference evidence="9 10" key="1">
    <citation type="submission" date="2019-03" db="EMBL/GenBank/DDBJ databases">
        <title>Porphyromonas levii Isolated from the Uterus of Dairy Cows.</title>
        <authorList>
            <person name="Francis A.M."/>
        </authorList>
    </citation>
    <scope>NUCLEOTIDE SEQUENCE [LARGE SCALE GENOMIC DNA]</scope>
    <source>
        <strain evidence="9 10">AF5678</strain>
    </source>
</reference>
<dbReference type="Gene3D" id="3.40.50.9100">
    <property type="entry name" value="Dehydroquinase, class II"/>
    <property type="match status" value="1"/>
</dbReference>
<dbReference type="Pfam" id="PF01220">
    <property type="entry name" value="DHquinase_II"/>
    <property type="match status" value="1"/>
</dbReference>
<dbReference type="EMBL" id="SPNC01000001">
    <property type="protein sequence ID" value="TFH97515.1"/>
    <property type="molecule type" value="Genomic_DNA"/>
</dbReference>
<evidence type="ECO:0000313" key="10">
    <source>
        <dbReference type="Proteomes" id="UP000297225"/>
    </source>
</evidence>
<comment type="subunit">
    <text evidence="5 8">Homododecamer.</text>
</comment>
<dbReference type="UniPathway" id="UPA00053">
    <property type="reaction ID" value="UER00086"/>
</dbReference>
<feature type="active site" description="Proton acceptor" evidence="8">
    <location>
        <position position="25"/>
    </location>
</feature>
<accession>A0A4Y8WS08</accession>
<comment type="catalytic activity">
    <reaction evidence="1 8">
        <text>3-dehydroquinate = 3-dehydroshikimate + H2O</text>
        <dbReference type="Rhea" id="RHEA:21096"/>
        <dbReference type="ChEBI" id="CHEBI:15377"/>
        <dbReference type="ChEBI" id="CHEBI:16630"/>
        <dbReference type="ChEBI" id="CHEBI:32364"/>
        <dbReference type="EC" id="4.2.1.10"/>
    </reaction>
</comment>
<dbReference type="CDD" id="cd00466">
    <property type="entry name" value="DHQase_II"/>
    <property type="match status" value="1"/>
</dbReference>
<dbReference type="STRING" id="1122973.GCA_000379925_01049"/>
<feature type="binding site" evidence="8">
    <location>
        <position position="74"/>
    </location>
    <ligand>
        <name>substrate</name>
    </ligand>
</feature>
<dbReference type="PIRSF" id="PIRSF001399">
    <property type="entry name" value="DHquinase_II"/>
    <property type="match status" value="1"/>
</dbReference>
<dbReference type="PANTHER" id="PTHR21272:SF3">
    <property type="entry name" value="CATABOLIC 3-DEHYDROQUINASE"/>
    <property type="match status" value="1"/>
</dbReference>
<comment type="similarity">
    <text evidence="4 8">Belongs to the type-II 3-dehydroquinase family.</text>
</comment>